<feature type="domain" description="EB" evidence="3">
    <location>
        <begin position="166"/>
        <end position="200"/>
    </location>
</feature>
<dbReference type="InterPro" id="IPR036179">
    <property type="entry name" value="Ig-like_dom_sf"/>
</dbReference>
<accession>A0A8X6M3Y0</accession>
<reference evidence="4" key="1">
    <citation type="submission" date="2020-07" db="EMBL/GenBank/DDBJ databases">
        <title>Multicomponent nature underlies the extraordinary mechanical properties of spider dragline silk.</title>
        <authorList>
            <person name="Kono N."/>
            <person name="Nakamura H."/>
            <person name="Mori M."/>
            <person name="Yoshida Y."/>
            <person name="Ohtoshi R."/>
            <person name="Malay A.D."/>
            <person name="Moran D.A.P."/>
            <person name="Tomita M."/>
            <person name="Numata K."/>
            <person name="Arakawa K."/>
        </authorList>
    </citation>
    <scope>NUCLEOTIDE SEQUENCE</scope>
</reference>
<dbReference type="InterPro" id="IPR013783">
    <property type="entry name" value="Ig-like_fold"/>
</dbReference>
<protein>
    <recommendedName>
        <fullName evidence="3">EB domain-containing protein</fullName>
    </recommendedName>
</protein>
<dbReference type="InterPro" id="IPR006149">
    <property type="entry name" value="EB_dom"/>
</dbReference>
<evidence type="ECO:0000313" key="5">
    <source>
        <dbReference type="Proteomes" id="UP000887116"/>
    </source>
</evidence>
<organism evidence="4 5">
    <name type="scientific">Trichonephila clavata</name>
    <name type="common">Joro spider</name>
    <name type="synonym">Nephila clavata</name>
    <dbReference type="NCBI Taxonomy" id="2740835"/>
    <lineage>
        <taxon>Eukaryota</taxon>
        <taxon>Metazoa</taxon>
        <taxon>Ecdysozoa</taxon>
        <taxon>Arthropoda</taxon>
        <taxon>Chelicerata</taxon>
        <taxon>Arachnida</taxon>
        <taxon>Araneae</taxon>
        <taxon>Araneomorphae</taxon>
        <taxon>Entelegynae</taxon>
        <taxon>Araneoidea</taxon>
        <taxon>Nephilidae</taxon>
        <taxon>Trichonephila</taxon>
    </lineage>
</organism>
<dbReference type="OrthoDB" id="6415871at2759"/>
<dbReference type="EMBL" id="BMAO01019531">
    <property type="protein sequence ID" value="GFR31122.1"/>
    <property type="molecule type" value="Genomic_DNA"/>
</dbReference>
<comment type="caution">
    <text evidence="4">The sequence shown here is derived from an EMBL/GenBank/DDBJ whole genome shotgun (WGS) entry which is preliminary data.</text>
</comment>
<feature type="region of interest" description="Disordered" evidence="1">
    <location>
        <begin position="318"/>
        <end position="357"/>
    </location>
</feature>
<dbReference type="SUPFAM" id="SSF48726">
    <property type="entry name" value="Immunoglobulin"/>
    <property type="match status" value="1"/>
</dbReference>
<sequence length="403" mass="45301">MNSLLSNSFAYSLHSIVYLSEREKTKRFARLRVFNFSHDSFRKFPILAICCLAFVDLHALPTLRTRFSRRFGEVELKLEPTEAIVFPGSNVTFICSHPSNVTFKWNFSSSIKTFDTLLGVSQIEETGRPIFYSRLTIPFSTRAMTGEVVCSTEEEHSKVSGFLIVNGVRNGETCRVSSDCLTDKAICQEGICECPRNYVRLQVKDRGFDACREMIYSLYDPCEFDEQCTHLVDPLSMCKKVCVCGPWARDRRGRCLALINSLVTKRSSIPGELNNSRSQEMYRVGLIAVTCIIILIVAVSLWVTLKRSCHEQNLDNQRRSITQNDSPSGNSISIDVTSDKPPSYDDILVTQDPVTSPPNFKDALKNCMSAKRLLRQVSAPAGQLLPQPGVELSKTPSKVIHET</sequence>
<keyword evidence="2" id="KW-0812">Transmembrane</keyword>
<feature type="compositionally biased region" description="Polar residues" evidence="1">
    <location>
        <begin position="319"/>
        <end position="336"/>
    </location>
</feature>
<evidence type="ECO:0000256" key="2">
    <source>
        <dbReference type="SAM" id="Phobius"/>
    </source>
</evidence>
<evidence type="ECO:0000259" key="3">
    <source>
        <dbReference type="Pfam" id="PF01683"/>
    </source>
</evidence>
<proteinExistence type="predicted"/>
<gene>
    <name evidence="4" type="primary">AVEN_96141_1</name>
    <name evidence="4" type="ORF">TNCT_216861</name>
</gene>
<dbReference type="Proteomes" id="UP000887116">
    <property type="component" value="Unassembled WGS sequence"/>
</dbReference>
<dbReference type="Gene3D" id="2.60.40.10">
    <property type="entry name" value="Immunoglobulins"/>
    <property type="match status" value="1"/>
</dbReference>
<keyword evidence="2" id="KW-1133">Transmembrane helix</keyword>
<dbReference type="Pfam" id="PF01683">
    <property type="entry name" value="EB"/>
    <property type="match status" value="1"/>
</dbReference>
<evidence type="ECO:0000256" key="1">
    <source>
        <dbReference type="SAM" id="MobiDB-lite"/>
    </source>
</evidence>
<name>A0A8X6M3Y0_TRICU</name>
<dbReference type="AlphaFoldDB" id="A0A8X6M3Y0"/>
<feature type="transmembrane region" description="Helical" evidence="2">
    <location>
        <begin position="284"/>
        <end position="305"/>
    </location>
</feature>
<evidence type="ECO:0000313" key="4">
    <source>
        <dbReference type="EMBL" id="GFR31122.1"/>
    </source>
</evidence>
<keyword evidence="2" id="KW-0472">Membrane</keyword>
<keyword evidence="5" id="KW-1185">Reference proteome</keyword>